<sequence length="112" mass="12546">MKQFWSLILMILAGCLLIFGSEYSLQGDYHRRIHRLTVSKVVYHQNATSATISGRTKHGVIVTLKSGKHVRQVISNKQSGQFYVKMPVHKRITIKVVGLKAKVLTVPTGTKS</sequence>
<reference evidence="6 7" key="1">
    <citation type="submission" date="2016-03" db="EMBL/GenBank/DDBJ databases">
        <title>Comparative genomics of 54 Lactobacillus plantarum strains reveals genomic uncoupling from niche constraints.</title>
        <authorList>
            <person name="Martino M.E."/>
        </authorList>
    </citation>
    <scope>NUCLEOTIDE SEQUENCE [LARGE SCALE GENOMIC DNA]</scope>
    <source>
        <strain evidence="2 7">19.1</strain>
        <strain evidence="3 6">NAB2</strain>
        <strain evidence="1 8">Nizo2260</strain>
    </source>
</reference>
<evidence type="ECO:0000313" key="8">
    <source>
        <dbReference type="Proteomes" id="UP000076989"/>
    </source>
</evidence>
<dbReference type="Proteomes" id="UP000094892">
    <property type="component" value="Unassembled WGS sequence"/>
</dbReference>
<dbReference type="EMBL" id="LUXO01000043">
    <property type="protein sequence ID" value="KZV00038.1"/>
    <property type="molecule type" value="Genomic_DNA"/>
</dbReference>
<dbReference type="PATRIC" id="fig|1590.142.peg.1263"/>
<accession>A0A0G9GUN2</accession>
<dbReference type="EMBL" id="LUXM01000040">
    <property type="protein sequence ID" value="KZU91514.1"/>
    <property type="molecule type" value="Genomic_DNA"/>
</dbReference>
<evidence type="ECO:0000313" key="2">
    <source>
        <dbReference type="EMBL" id="KZU91514.1"/>
    </source>
</evidence>
<evidence type="ECO:0000313" key="1">
    <source>
        <dbReference type="EMBL" id="KZU07298.1"/>
    </source>
</evidence>
<name>A0A0G9GUN2_LACPN</name>
<evidence type="ECO:0000313" key="4">
    <source>
        <dbReference type="EMBL" id="ODO61303.1"/>
    </source>
</evidence>
<organism evidence="4 9">
    <name type="scientific">Lactiplantibacillus plantarum</name>
    <name type="common">Lactobacillus plantarum</name>
    <dbReference type="NCBI Taxonomy" id="1590"/>
    <lineage>
        <taxon>Bacteria</taxon>
        <taxon>Bacillati</taxon>
        <taxon>Bacillota</taxon>
        <taxon>Bacilli</taxon>
        <taxon>Lactobacillales</taxon>
        <taxon>Lactobacillaceae</taxon>
        <taxon>Lactiplantibacillus</taxon>
    </lineage>
</organism>
<evidence type="ECO:0000313" key="6">
    <source>
        <dbReference type="Proteomes" id="UP000076872"/>
    </source>
</evidence>
<dbReference type="Proteomes" id="UP000076989">
    <property type="component" value="Unassembled WGS sequence"/>
</dbReference>
<evidence type="ECO:0000313" key="5">
    <source>
        <dbReference type="EMBL" id="QQM60019.1"/>
    </source>
</evidence>
<dbReference type="RefSeq" id="WP_003644251.1">
    <property type="nucleotide sequence ID" value="NZ_AP018405.1"/>
</dbReference>
<evidence type="ECO:0000313" key="7">
    <source>
        <dbReference type="Proteomes" id="UP000076882"/>
    </source>
</evidence>
<dbReference type="PROSITE" id="PS51257">
    <property type="entry name" value="PROKAR_LIPOPROTEIN"/>
    <property type="match status" value="1"/>
</dbReference>
<proteinExistence type="predicted"/>
<reference evidence="4 9" key="2">
    <citation type="submission" date="2016-08" db="EMBL/GenBank/DDBJ databases">
        <title>Genome sequencing of Lactobacillus plantarum JSA22, isolated from fermented soybean paste.</title>
        <authorList>
            <person name="Choi H.S."/>
        </authorList>
    </citation>
    <scope>NUCLEOTIDE SEQUENCE [LARGE SCALE GENOMIC DNA]</scope>
    <source>
        <strain evidence="4 9">JSA22</strain>
    </source>
</reference>
<evidence type="ECO:0000313" key="10">
    <source>
        <dbReference type="Proteomes" id="UP000595466"/>
    </source>
</evidence>
<evidence type="ECO:0000313" key="9">
    <source>
        <dbReference type="Proteomes" id="UP000094892"/>
    </source>
</evidence>
<dbReference type="KEGG" id="lpb:SH83_05635"/>
<reference evidence="5 10" key="3">
    <citation type="submission" date="2020-12" db="EMBL/GenBank/DDBJ databases">
        <title>Whole genome sequencing of Lactobacillus plantarum PC518.</title>
        <authorList>
            <person name="Guo Q."/>
        </authorList>
    </citation>
    <scope>NUCLEOTIDE SEQUENCE [LARGE SCALE GENOMIC DNA]</scope>
    <source>
        <strain evidence="5 10">PC518</strain>
    </source>
</reference>
<dbReference type="EMBL" id="LUWI01000010">
    <property type="protein sequence ID" value="KZU07298.1"/>
    <property type="molecule type" value="Genomic_DNA"/>
</dbReference>
<dbReference type="Proteomes" id="UP000076882">
    <property type="component" value="Unassembled WGS sequence"/>
</dbReference>
<dbReference type="Proteomes" id="UP000595466">
    <property type="component" value="Chromosome"/>
</dbReference>
<dbReference type="AlphaFoldDB" id="A0A0G9GUN2"/>
<evidence type="ECO:0000313" key="3">
    <source>
        <dbReference type="EMBL" id="KZV00038.1"/>
    </source>
</evidence>
<protein>
    <submittedName>
        <fullName evidence="1">Extracellular protein membrane-anchored</fullName>
    </submittedName>
</protein>
<dbReference type="EMBL" id="MCOL01000001">
    <property type="protein sequence ID" value="ODO61303.1"/>
    <property type="molecule type" value="Genomic_DNA"/>
</dbReference>
<dbReference type="EMBL" id="CP066817">
    <property type="protein sequence ID" value="QQM60019.1"/>
    <property type="molecule type" value="Genomic_DNA"/>
</dbReference>
<dbReference type="GeneID" id="77217803"/>
<gene>
    <name evidence="5" type="ORF">JH395_09695</name>
    <name evidence="2" type="ORF">Lp19_2800</name>
    <name evidence="4" type="ORF">LPJSA22_01276</name>
    <name evidence="3" type="ORF">NAB2_3268</name>
    <name evidence="1" type="ORF">Nizo2260_0839</name>
</gene>
<dbReference type="SMR" id="A0A0G9GUN2"/>
<dbReference type="Proteomes" id="UP000076872">
    <property type="component" value="Unassembled WGS sequence"/>
</dbReference>